<evidence type="ECO:0000259" key="2">
    <source>
        <dbReference type="PROSITE" id="PS50030"/>
    </source>
</evidence>
<organism evidence="4 5">
    <name type="scientific">Phaeoacremonium minimum (strain UCR-PA7)</name>
    <name type="common">Esca disease fungus</name>
    <name type="synonym">Togninia minima</name>
    <dbReference type="NCBI Taxonomy" id="1286976"/>
    <lineage>
        <taxon>Eukaryota</taxon>
        <taxon>Fungi</taxon>
        <taxon>Dikarya</taxon>
        <taxon>Ascomycota</taxon>
        <taxon>Pezizomycotina</taxon>
        <taxon>Sordariomycetes</taxon>
        <taxon>Sordariomycetidae</taxon>
        <taxon>Togniniales</taxon>
        <taxon>Togniniaceae</taxon>
        <taxon>Phaeoacremonium</taxon>
    </lineage>
</organism>
<dbReference type="AlphaFoldDB" id="R8BG81"/>
<dbReference type="PANTHER" id="PTHR10677:SF3">
    <property type="entry name" value="FI07626P-RELATED"/>
    <property type="match status" value="1"/>
</dbReference>
<feature type="region of interest" description="Disordered" evidence="1">
    <location>
        <begin position="224"/>
        <end position="420"/>
    </location>
</feature>
<dbReference type="HOGENOM" id="CLU_024293_0_1_1"/>
<dbReference type="InterPro" id="IPR009060">
    <property type="entry name" value="UBA-like_sf"/>
</dbReference>
<dbReference type="KEGG" id="tmn:UCRPA7_6155"/>
<name>R8BG81_PHAM7</name>
<dbReference type="GO" id="GO:0005829">
    <property type="term" value="C:cytosol"/>
    <property type="evidence" value="ECO:0007669"/>
    <property type="project" value="TreeGrafter"/>
</dbReference>
<feature type="compositionally biased region" description="Low complexity" evidence="1">
    <location>
        <begin position="234"/>
        <end position="260"/>
    </location>
</feature>
<dbReference type="Pfam" id="PF00240">
    <property type="entry name" value="ubiquitin"/>
    <property type="match status" value="1"/>
</dbReference>
<dbReference type="Pfam" id="PF23195">
    <property type="entry name" value="UBQLN1"/>
    <property type="match status" value="1"/>
</dbReference>
<dbReference type="InterPro" id="IPR029071">
    <property type="entry name" value="Ubiquitin-like_domsf"/>
</dbReference>
<dbReference type="GO" id="GO:0036435">
    <property type="term" value="F:K48-linked polyubiquitin modification-dependent protein binding"/>
    <property type="evidence" value="ECO:0007669"/>
    <property type="project" value="EnsemblFungi"/>
</dbReference>
<feature type="compositionally biased region" description="Low complexity" evidence="1">
    <location>
        <begin position="87"/>
        <end position="99"/>
    </location>
</feature>
<feature type="compositionally biased region" description="Low complexity" evidence="1">
    <location>
        <begin position="326"/>
        <end position="353"/>
    </location>
</feature>
<evidence type="ECO:0000313" key="4">
    <source>
        <dbReference type="EMBL" id="EON98308.1"/>
    </source>
</evidence>
<dbReference type="eggNOG" id="KOG0010">
    <property type="taxonomic scope" value="Eukaryota"/>
</dbReference>
<evidence type="ECO:0000259" key="3">
    <source>
        <dbReference type="PROSITE" id="PS50053"/>
    </source>
</evidence>
<dbReference type="RefSeq" id="XP_007916886.1">
    <property type="nucleotide sequence ID" value="XM_007918695.1"/>
</dbReference>
<feature type="compositionally biased region" description="Gly residues" evidence="1">
    <location>
        <begin position="389"/>
        <end position="405"/>
    </location>
</feature>
<protein>
    <submittedName>
        <fullName evidence="4">Putative deubiquitination-protection protein dph1 protein</fullName>
    </submittedName>
</protein>
<dbReference type="GeneID" id="19326782"/>
<keyword evidence="5" id="KW-1185">Reference proteome</keyword>
<proteinExistence type="predicted"/>
<dbReference type="PROSITE" id="PS50030">
    <property type="entry name" value="UBA"/>
    <property type="match status" value="1"/>
</dbReference>
<dbReference type="GO" id="GO:0030474">
    <property type="term" value="P:spindle pole body duplication"/>
    <property type="evidence" value="ECO:0007669"/>
    <property type="project" value="EnsemblFungi"/>
</dbReference>
<evidence type="ECO:0000256" key="1">
    <source>
        <dbReference type="SAM" id="MobiDB-lite"/>
    </source>
</evidence>
<feature type="region of interest" description="Disordered" evidence="1">
    <location>
        <begin position="87"/>
        <end position="111"/>
    </location>
</feature>
<dbReference type="CDD" id="cd16106">
    <property type="entry name" value="Ubl_Dsk2p_like"/>
    <property type="match status" value="1"/>
</dbReference>
<dbReference type="SMART" id="SM00213">
    <property type="entry name" value="UBQ"/>
    <property type="match status" value="1"/>
</dbReference>
<dbReference type="SUPFAM" id="SSF54236">
    <property type="entry name" value="Ubiquitin-like"/>
    <property type="match status" value="1"/>
</dbReference>
<dbReference type="SUPFAM" id="SSF46934">
    <property type="entry name" value="UBA-like"/>
    <property type="match status" value="1"/>
</dbReference>
<dbReference type="PANTHER" id="PTHR10677">
    <property type="entry name" value="UBIQUILIN"/>
    <property type="match status" value="1"/>
</dbReference>
<dbReference type="InterPro" id="IPR015496">
    <property type="entry name" value="Ubiquilin"/>
</dbReference>
<dbReference type="InterPro" id="IPR015940">
    <property type="entry name" value="UBA"/>
</dbReference>
<dbReference type="EMBL" id="KB933222">
    <property type="protein sequence ID" value="EON98308.1"/>
    <property type="molecule type" value="Genomic_DNA"/>
</dbReference>
<dbReference type="PROSITE" id="PS50053">
    <property type="entry name" value="UBIQUITIN_2"/>
    <property type="match status" value="1"/>
</dbReference>
<dbReference type="Pfam" id="PF00627">
    <property type="entry name" value="UBA"/>
    <property type="match status" value="1"/>
</dbReference>
<dbReference type="GO" id="GO:0006511">
    <property type="term" value="P:ubiquitin-dependent protein catabolic process"/>
    <property type="evidence" value="ECO:0007669"/>
    <property type="project" value="TreeGrafter"/>
</dbReference>
<dbReference type="GO" id="GO:0036503">
    <property type="term" value="P:ERAD pathway"/>
    <property type="evidence" value="ECO:0007669"/>
    <property type="project" value="EnsemblFungi"/>
</dbReference>
<dbReference type="GO" id="GO:0072665">
    <property type="term" value="P:protein localization to vacuole"/>
    <property type="evidence" value="ECO:0007669"/>
    <property type="project" value="EnsemblFungi"/>
</dbReference>
<dbReference type="Gene3D" id="3.10.20.90">
    <property type="entry name" value="Phosphatidylinositol 3-kinase Catalytic Subunit, Chain A, domain 1"/>
    <property type="match status" value="1"/>
</dbReference>
<reference evidence="5" key="1">
    <citation type="journal article" date="2013" name="Genome Announc.">
        <title>Draft genome sequence of the ascomycete Phaeoacremonium aleophilum strain UCR-PA7, a causal agent of the esca disease complex in grapevines.</title>
        <authorList>
            <person name="Blanco-Ulate B."/>
            <person name="Rolshausen P."/>
            <person name="Cantu D."/>
        </authorList>
    </citation>
    <scope>NUCLEOTIDE SEQUENCE [LARGE SCALE GENOMIC DNA]</scope>
    <source>
        <strain evidence="5">UCR-PA7</strain>
    </source>
</reference>
<evidence type="ECO:0000313" key="5">
    <source>
        <dbReference type="Proteomes" id="UP000014074"/>
    </source>
</evidence>
<dbReference type="OrthoDB" id="267397at2759"/>
<dbReference type="GO" id="GO:0030674">
    <property type="term" value="F:protein-macromolecule adaptor activity"/>
    <property type="evidence" value="ECO:0007669"/>
    <property type="project" value="EnsemblFungi"/>
</dbReference>
<accession>R8BG81</accession>
<dbReference type="FunFam" id="1.10.8.10:FF:000024">
    <property type="entry name" value="Ubiquitin domain-containing protein DSK2"/>
    <property type="match status" value="1"/>
</dbReference>
<sequence>MADNAEGSGDPQITFKVKTSGDGNHTITMAETATVLDLKTKLAGTDYENIPAERQRLIYSGRVMKNDDTLATYKIKAGNTIHMVKSAASNPAPAPSAASAPPPQAIPSNMAAGTSANNLLAGLTGARFAGHANLPGREMFGADGGMGAPPSEEQMADMLSNPAIAQTMNEALNNPQIVDFMIQQNPMLRNMPNAREMIQSPYFRQMITNPEALRMAAQMRRMMGGNQGAGDAFPAPGATDSTPTGAPAAGGEAGNNAQNPMQFPNLFANPGMFGAPGGAPGSPNSNPFMALFNPFGMPAQTGATPTTSPPPAGQTPSTEGTAQRDAGAAAHTTGSTSPPPAGGANAAANPFASLFGPPPTQGGANANNNPFGLPPLSPEMMQQFMQMMGGAGGGGAGGFGAGGFGSPTPASPPDNRPPEERYADQLRQLNEMGFYDFDRNVAALRRSGGSVQGAIEHLLSG</sequence>
<dbReference type="Gene3D" id="1.10.8.10">
    <property type="entry name" value="DNA helicase RuvA subunit, C-terminal domain"/>
    <property type="match status" value="1"/>
</dbReference>
<feature type="domain" description="UBA" evidence="2">
    <location>
        <begin position="417"/>
        <end position="461"/>
    </location>
</feature>
<gene>
    <name evidence="4" type="ORF">UCRPA7_6155</name>
</gene>
<feature type="domain" description="Ubiquitin-like" evidence="3">
    <location>
        <begin position="13"/>
        <end position="90"/>
    </location>
</feature>
<dbReference type="SMART" id="SM00165">
    <property type="entry name" value="UBA"/>
    <property type="match status" value="1"/>
</dbReference>
<dbReference type="CDD" id="cd14324">
    <property type="entry name" value="UBA_Dsk2p_like"/>
    <property type="match status" value="1"/>
</dbReference>
<dbReference type="InterPro" id="IPR000626">
    <property type="entry name" value="Ubiquitin-like_dom"/>
</dbReference>
<dbReference type="Proteomes" id="UP000014074">
    <property type="component" value="Unassembled WGS sequence"/>
</dbReference>